<proteinExistence type="predicted"/>
<dbReference type="Pfam" id="PF17941">
    <property type="entry name" value="PP_kinase_C_1"/>
    <property type="match status" value="1"/>
</dbReference>
<dbReference type="InterPro" id="IPR003414">
    <property type="entry name" value="PP_kinase"/>
</dbReference>
<feature type="domain" description="Polyphosphate kinase C-terminal" evidence="1">
    <location>
        <begin position="22"/>
        <end position="79"/>
    </location>
</feature>
<dbReference type="GO" id="GO:0006799">
    <property type="term" value="P:polyphosphate biosynthetic process"/>
    <property type="evidence" value="ECO:0007669"/>
    <property type="project" value="InterPro"/>
</dbReference>
<accession>A0A377AGM2</accession>
<keyword evidence="2" id="KW-0808">Transferase</keyword>
<dbReference type="Gene3D" id="3.30.870.10">
    <property type="entry name" value="Endonuclease Chain A"/>
    <property type="match status" value="1"/>
</dbReference>
<dbReference type="AlphaFoldDB" id="A0A377AGM2"/>
<protein>
    <submittedName>
        <fullName evidence="2">Polyphosphate kinase</fullName>
        <ecNumber evidence="2">2.7.4.1</ecNumber>
    </submittedName>
</protein>
<name>A0A377AGM2_ECOLX</name>
<evidence type="ECO:0000259" key="1">
    <source>
        <dbReference type="Pfam" id="PF17941"/>
    </source>
</evidence>
<evidence type="ECO:0000313" key="2">
    <source>
        <dbReference type="EMBL" id="STL11581.1"/>
    </source>
</evidence>
<gene>
    <name evidence="2" type="primary">ppk_3</name>
    <name evidence="2" type="ORF">NCTC9962_00643</name>
</gene>
<dbReference type="InterPro" id="IPR041108">
    <property type="entry name" value="PP_kinase_C_1"/>
</dbReference>
<dbReference type="PANTHER" id="PTHR30218">
    <property type="entry name" value="POLYPHOSPHATE KINASE"/>
    <property type="match status" value="1"/>
</dbReference>
<dbReference type="EC" id="2.7.4.1" evidence="2"/>
<dbReference type="EMBL" id="UGED01000003">
    <property type="protein sequence ID" value="STL11581.1"/>
    <property type="molecule type" value="Genomic_DNA"/>
</dbReference>
<dbReference type="GO" id="GO:0009358">
    <property type="term" value="C:polyphosphate kinase complex"/>
    <property type="evidence" value="ECO:0007669"/>
    <property type="project" value="InterPro"/>
</dbReference>
<dbReference type="SUPFAM" id="SSF56024">
    <property type="entry name" value="Phospholipase D/nuclease"/>
    <property type="match status" value="1"/>
</dbReference>
<evidence type="ECO:0000313" key="3">
    <source>
        <dbReference type="Proteomes" id="UP000254052"/>
    </source>
</evidence>
<dbReference type="Proteomes" id="UP000254052">
    <property type="component" value="Unassembled WGS sequence"/>
</dbReference>
<dbReference type="PANTHER" id="PTHR30218:SF0">
    <property type="entry name" value="POLYPHOSPHATE KINASE"/>
    <property type="match status" value="1"/>
</dbReference>
<sequence>MNKPLPRLRHIWFDKAQFRNGFDAIRERDVLLYYPYHTFEHVLELLRQASFDPSVLAIKINIYRVAKDSRIIDSMIHAHITVRKSPWWLSYRRGFRRRSQHSLGEAPDRSRRARYLLCAGAENSRQTVPDFT</sequence>
<keyword evidence="2" id="KW-0418">Kinase</keyword>
<reference evidence="2 3" key="1">
    <citation type="submission" date="2018-06" db="EMBL/GenBank/DDBJ databases">
        <authorList>
            <consortium name="Pathogen Informatics"/>
            <person name="Doyle S."/>
        </authorList>
    </citation>
    <scope>NUCLEOTIDE SEQUENCE [LARGE SCALE GENOMIC DNA]</scope>
    <source>
        <strain evidence="2 3">NCTC9962</strain>
    </source>
</reference>
<dbReference type="GO" id="GO:0008976">
    <property type="term" value="F:polyphosphate kinase activity"/>
    <property type="evidence" value="ECO:0007669"/>
    <property type="project" value="UniProtKB-EC"/>
</dbReference>
<organism evidence="2 3">
    <name type="scientific">Escherichia coli</name>
    <dbReference type="NCBI Taxonomy" id="562"/>
    <lineage>
        <taxon>Bacteria</taxon>
        <taxon>Pseudomonadati</taxon>
        <taxon>Pseudomonadota</taxon>
        <taxon>Gammaproteobacteria</taxon>
        <taxon>Enterobacterales</taxon>
        <taxon>Enterobacteriaceae</taxon>
        <taxon>Escherichia</taxon>
    </lineage>
</organism>